<keyword evidence="3" id="KW-1185">Reference proteome</keyword>
<dbReference type="Proteomes" id="UP000054558">
    <property type="component" value="Unassembled WGS sequence"/>
</dbReference>
<feature type="compositionally biased region" description="Low complexity" evidence="1">
    <location>
        <begin position="100"/>
        <end position="120"/>
    </location>
</feature>
<accession>A0A1Y1HV16</accession>
<feature type="region of interest" description="Disordered" evidence="1">
    <location>
        <begin position="1"/>
        <end position="291"/>
    </location>
</feature>
<feature type="compositionally biased region" description="Basic and acidic residues" evidence="1">
    <location>
        <begin position="54"/>
        <end position="64"/>
    </location>
</feature>
<feature type="region of interest" description="Disordered" evidence="1">
    <location>
        <begin position="305"/>
        <end position="334"/>
    </location>
</feature>
<feature type="compositionally biased region" description="Polar residues" evidence="1">
    <location>
        <begin position="169"/>
        <end position="180"/>
    </location>
</feature>
<evidence type="ECO:0000313" key="2">
    <source>
        <dbReference type="EMBL" id="GAQ81029.1"/>
    </source>
</evidence>
<feature type="compositionally biased region" description="Low complexity" evidence="1">
    <location>
        <begin position="1"/>
        <end position="14"/>
    </location>
</feature>
<evidence type="ECO:0000256" key="1">
    <source>
        <dbReference type="SAM" id="MobiDB-lite"/>
    </source>
</evidence>
<gene>
    <name evidence="2" type="ORF">KFL_000690110</name>
</gene>
<protein>
    <submittedName>
        <fullName evidence="2">Uncharacterized protein</fullName>
    </submittedName>
</protein>
<organism evidence="2 3">
    <name type="scientific">Klebsormidium nitens</name>
    <name type="common">Green alga</name>
    <name type="synonym">Ulothrix nitens</name>
    <dbReference type="NCBI Taxonomy" id="105231"/>
    <lineage>
        <taxon>Eukaryota</taxon>
        <taxon>Viridiplantae</taxon>
        <taxon>Streptophyta</taxon>
        <taxon>Klebsormidiophyceae</taxon>
        <taxon>Klebsormidiales</taxon>
        <taxon>Klebsormidiaceae</taxon>
        <taxon>Klebsormidium</taxon>
    </lineage>
</organism>
<reference evidence="2 3" key="1">
    <citation type="journal article" date="2014" name="Nat. Commun.">
        <title>Klebsormidium flaccidum genome reveals primary factors for plant terrestrial adaptation.</title>
        <authorList>
            <person name="Hori K."/>
            <person name="Maruyama F."/>
            <person name="Fujisawa T."/>
            <person name="Togashi T."/>
            <person name="Yamamoto N."/>
            <person name="Seo M."/>
            <person name="Sato S."/>
            <person name="Yamada T."/>
            <person name="Mori H."/>
            <person name="Tajima N."/>
            <person name="Moriyama T."/>
            <person name="Ikeuchi M."/>
            <person name="Watanabe M."/>
            <person name="Wada H."/>
            <person name="Kobayashi K."/>
            <person name="Saito M."/>
            <person name="Masuda T."/>
            <person name="Sasaki-Sekimoto Y."/>
            <person name="Mashiguchi K."/>
            <person name="Awai K."/>
            <person name="Shimojima M."/>
            <person name="Masuda S."/>
            <person name="Iwai M."/>
            <person name="Nobusawa T."/>
            <person name="Narise T."/>
            <person name="Kondo S."/>
            <person name="Saito H."/>
            <person name="Sato R."/>
            <person name="Murakawa M."/>
            <person name="Ihara Y."/>
            <person name="Oshima-Yamada Y."/>
            <person name="Ohtaka K."/>
            <person name="Satoh M."/>
            <person name="Sonobe K."/>
            <person name="Ishii M."/>
            <person name="Ohtani R."/>
            <person name="Kanamori-Sato M."/>
            <person name="Honoki R."/>
            <person name="Miyazaki D."/>
            <person name="Mochizuki H."/>
            <person name="Umetsu J."/>
            <person name="Higashi K."/>
            <person name="Shibata D."/>
            <person name="Kamiya Y."/>
            <person name="Sato N."/>
            <person name="Nakamura Y."/>
            <person name="Tabata S."/>
            <person name="Ida S."/>
            <person name="Kurokawa K."/>
            <person name="Ohta H."/>
        </authorList>
    </citation>
    <scope>NUCLEOTIDE SEQUENCE [LARGE SCALE GENOMIC DNA]</scope>
    <source>
        <strain evidence="2 3">NIES-2285</strain>
    </source>
</reference>
<dbReference type="OMA" id="EXQIRFR"/>
<proteinExistence type="predicted"/>
<dbReference type="EMBL" id="DF237018">
    <property type="protein sequence ID" value="GAQ81029.1"/>
    <property type="molecule type" value="Genomic_DNA"/>
</dbReference>
<feature type="compositionally biased region" description="Low complexity" evidence="1">
    <location>
        <begin position="198"/>
        <end position="241"/>
    </location>
</feature>
<dbReference type="AlphaFoldDB" id="A0A1Y1HV16"/>
<evidence type="ECO:0000313" key="3">
    <source>
        <dbReference type="Proteomes" id="UP000054558"/>
    </source>
</evidence>
<feature type="compositionally biased region" description="Polar residues" evidence="1">
    <location>
        <begin position="255"/>
        <end position="265"/>
    </location>
</feature>
<sequence length="334" mass="31902">MGRAPSNSLSRSSSGEVASPVSKYAVQRSQGSLDQAAMVALSSAALGNLTVRTSAKERPGEKPGRGRAASADVQPGSPWPIAASAQRAPSSKPPLPTPPTRASSVSAAIPFPSSPPSASAVNSRLSASGPLPTSATASAPVSNGQSPTSPIARRSNSLPSAGQPPPNLGGSSSFHQSNGPSIAAGRLATGQSPGQTNSGGKASVSAGVSLSSPVAKTASTGSSKAGLAATASTSGGVAAGSPKAAKPAQPRFGFGSSSVKVTTTPISSSAAGAGGTAADASAKAGDGSSKIGSVAGLVKSGSIGADKVGVQGVKKPNPGIAPRTSVPASGRKPF</sequence>
<feature type="compositionally biased region" description="Low complexity" evidence="1">
    <location>
        <begin position="266"/>
        <end position="291"/>
    </location>
</feature>
<feature type="compositionally biased region" description="Polar residues" evidence="1">
    <location>
        <begin position="121"/>
        <end position="160"/>
    </location>
</feature>
<name>A0A1Y1HV16_KLENI</name>